<dbReference type="SUPFAM" id="SSF51126">
    <property type="entry name" value="Pectin lyase-like"/>
    <property type="match status" value="2"/>
</dbReference>
<dbReference type="CDD" id="cd23668">
    <property type="entry name" value="GH55_beta13glucanase-like"/>
    <property type="match status" value="1"/>
</dbReference>
<keyword evidence="3" id="KW-0378">Hydrolase</keyword>
<dbReference type="EMBL" id="KB456261">
    <property type="protein sequence ID" value="EMF15528.1"/>
    <property type="molecule type" value="Genomic_DNA"/>
</dbReference>
<dbReference type="Proteomes" id="UP000016931">
    <property type="component" value="Unassembled WGS sequence"/>
</dbReference>
<dbReference type="InterPro" id="IPR011050">
    <property type="entry name" value="Pectin_lyase_fold/virulence"/>
</dbReference>
<keyword evidence="4" id="KW-1185">Reference proteome</keyword>
<dbReference type="PANTHER" id="PTHR33928:SF2">
    <property type="entry name" value="PECTATE LYASE SUPERFAMILY PROTEIN DOMAIN-CONTAINING PROTEIN-RELATED"/>
    <property type="match status" value="1"/>
</dbReference>
<dbReference type="eggNOG" id="ENOG502QV54">
    <property type="taxonomic scope" value="Eukaryota"/>
</dbReference>
<feature type="domain" description="Rhamnogalacturonase A/B/Epimerase-like pectate lyase" evidence="2">
    <location>
        <begin position="417"/>
        <end position="533"/>
    </location>
</feature>
<accession>M3CP23</accession>
<dbReference type="OrthoDB" id="1046782at2759"/>
<dbReference type="RefSeq" id="XP_016763649.1">
    <property type="nucleotide sequence ID" value="XM_016904268.1"/>
</dbReference>
<sequence length="791" mass="85518">MQSLRSIAVLATALCAILSFLPAVQVSAVPFQAEPRAAAASDYWLATIARQGTVWGANDTSYEIFRDVTDPKFGAKGDGVTDDTDAINLAISSGGRCGDLCNSSTILPAIIYFPPGTYRVSKPIIMYYYSQLVGDAVTKPTIQSTPDFQGMAVLDSDPYKEGGANWYINQNNFFRQVRNFVVDVRQTQAGTGIHWQVAQATSLQNIDFVMTESDDSQQQGIFMDNGSGGWLSDLTFTGGKFGAFLGSQQFTTRNLVFKNCRTAIYMNWNWGWTFSNISITGGTVGVDMAAAPQNQSVGSMVMTDSVISGTTYGINSSFSLTDNVPLTGGTLVLDNVDMSEVETAAVWSSKLQDKILAPGKIESWVSGTSYSNSASGNRTQSNLAAVKKSPALVDSDGNIYGRSKPQYENVPASNFKSAKAAGCKGDGETDDTACIANFLKTVAADPNAIAYFDHGAYLIKDTVTIPDTIKITGEVWSLIVADGDSFNDVENPKPVIQVGARNSNTKGEVEISDIIFETKGAAPGAIMIEWNLNSDPLKSGMWDSHVRIGGSYGTQLSESECPGWPTTQATDKCHGVFLMFHATPESGGLYLENTWFWVADHDLEVNNQTQISIYSARGTLIQSQGPVWLWGVASEHSALYNFQIDGAQAVFGGFLQTETPYYQPNPEAPQPFTPNANYNDPDFANCANGASTDDVPCKDAWGLIVRDSRNVLVYATGMYSFFNNYAQACVAEHNCQENMISIKNSTVDMYTVTTKATVNMIVDDSVEGPILAAPNRYVFGDTIAYYHSGSS</sequence>
<feature type="domain" description="Rhamnogalacturonase A/B/Epimerase-like pectate lyase" evidence="2">
    <location>
        <begin position="65"/>
        <end position="287"/>
    </location>
</feature>
<organism evidence="3 4">
    <name type="scientific">Sphaerulina musiva (strain SO2202)</name>
    <name type="common">Poplar stem canker fungus</name>
    <name type="synonym">Septoria musiva</name>
    <dbReference type="NCBI Taxonomy" id="692275"/>
    <lineage>
        <taxon>Eukaryota</taxon>
        <taxon>Fungi</taxon>
        <taxon>Dikarya</taxon>
        <taxon>Ascomycota</taxon>
        <taxon>Pezizomycotina</taxon>
        <taxon>Dothideomycetes</taxon>
        <taxon>Dothideomycetidae</taxon>
        <taxon>Mycosphaerellales</taxon>
        <taxon>Mycosphaerellaceae</taxon>
        <taxon>Sphaerulina</taxon>
    </lineage>
</organism>
<dbReference type="AlphaFoldDB" id="M3CP23"/>
<feature type="signal peptide" evidence="1">
    <location>
        <begin position="1"/>
        <end position="28"/>
    </location>
</feature>
<dbReference type="Pfam" id="PF12708">
    <property type="entry name" value="Pect-lyase_RHGA_epim"/>
    <property type="match status" value="2"/>
</dbReference>
<dbReference type="PANTHER" id="PTHR33928">
    <property type="entry name" value="POLYGALACTURONASE QRT3"/>
    <property type="match status" value="1"/>
</dbReference>
<dbReference type="GO" id="GO:0004650">
    <property type="term" value="F:polygalacturonase activity"/>
    <property type="evidence" value="ECO:0007669"/>
    <property type="project" value="InterPro"/>
</dbReference>
<proteinExistence type="predicted"/>
<dbReference type="OMA" id="AVFMNWN"/>
<evidence type="ECO:0000313" key="4">
    <source>
        <dbReference type="Proteomes" id="UP000016931"/>
    </source>
</evidence>
<dbReference type="HOGENOM" id="CLU_002540_2_1_1"/>
<name>M3CP23_SPHMS</name>
<feature type="chain" id="PRO_5004032466" evidence="1">
    <location>
        <begin position="29"/>
        <end position="791"/>
    </location>
</feature>
<dbReference type="InterPro" id="IPR024535">
    <property type="entry name" value="RHGA/B-epi-like_pectate_lyase"/>
</dbReference>
<dbReference type="InterPro" id="IPR039279">
    <property type="entry name" value="QRT3-like"/>
</dbReference>
<evidence type="ECO:0000313" key="3">
    <source>
        <dbReference type="EMBL" id="EMF15528.1"/>
    </source>
</evidence>
<reference evidence="3 4" key="1">
    <citation type="journal article" date="2012" name="PLoS Pathog.">
        <title>Diverse lifestyles and strategies of plant pathogenesis encoded in the genomes of eighteen Dothideomycetes fungi.</title>
        <authorList>
            <person name="Ohm R.A."/>
            <person name="Feau N."/>
            <person name="Henrissat B."/>
            <person name="Schoch C.L."/>
            <person name="Horwitz B.A."/>
            <person name="Barry K.W."/>
            <person name="Condon B.J."/>
            <person name="Copeland A.C."/>
            <person name="Dhillon B."/>
            <person name="Glaser F."/>
            <person name="Hesse C.N."/>
            <person name="Kosti I."/>
            <person name="LaButti K."/>
            <person name="Lindquist E.A."/>
            <person name="Lucas S."/>
            <person name="Salamov A.A."/>
            <person name="Bradshaw R.E."/>
            <person name="Ciuffetti L."/>
            <person name="Hamelin R.C."/>
            <person name="Kema G.H.J."/>
            <person name="Lawrence C."/>
            <person name="Scott J.A."/>
            <person name="Spatafora J.W."/>
            <person name="Turgeon B.G."/>
            <person name="de Wit P.J.G.M."/>
            <person name="Zhong S."/>
            <person name="Goodwin S.B."/>
            <person name="Grigoriev I.V."/>
        </authorList>
    </citation>
    <scope>NUCLEOTIDE SEQUENCE [LARGE SCALE GENOMIC DNA]</scope>
    <source>
        <strain evidence="3 4">SO2202</strain>
    </source>
</reference>
<protein>
    <submittedName>
        <fullName evidence="3">Glycoside hydrolase family 55 protein</fullName>
    </submittedName>
</protein>
<dbReference type="STRING" id="692275.M3CP23"/>
<gene>
    <name evidence="3" type="ORF">SEPMUDRAFT_147390</name>
</gene>
<dbReference type="Gene3D" id="2.160.20.10">
    <property type="entry name" value="Single-stranded right-handed beta-helix, Pectin lyase-like"/>
    <property type="match status" value="2"/>
</dbReference>
<evidence type="ECO:0000259" key="2">
    <source>
        <dbReference type="Pfam" id="PF12708"/>
    </source>
</evidence>
<dbReference type="GeneID" id="27901405"/>
<evidence type="ECO:0000256" key="1">
    <source>
        <dbReference type="SAM" id="SignalP"/>
    </source>
</evidence>
<keyword evidence="1" id="KW-0732">Signal</keyword>
<dbReference type="InterPro" id="IPR012334">
    <property type="entry name" value="Pectin_lyas_fold"/>
</dbReference>